<proteinExistence type="predicted"/>
<feature type="transmembrane region" description="Helical" evidence="3">
    <location>
        <begin position="818"/>
        <end position="838"/>
    </location>
</feature>
<feature type="compositionally biased region" description="Low complexity" evidence="2">
    <location>
        <begin position="1422"/>
        <end position="1467"/>
    </location>
</feature>
<organism evidence="5 6">
    <name type="scientific">Discostella pseudostelligera</name>
    <dbReference type="NCBI Taxonomy" id="259834"/>
    <lineage>
        <taxon>Eukaryota</taxon>
        <taxon>Sar</taxon>
        <taxon>Stramenopiles</taxon>
        <taxon>Ochrophyta</taxon>
        <taxon>Bacillariophyta</taxon>
        <taxon>Coscinodiscophyceae</taxon>
        <taxon>Thalassiosirophycidae</taxon>
        <taxon>Stephanodiscales</taxon>
        <taxon>Stephanodiscaceae</taxon>
        <taxon>Discostella</taxon>
    </lineage>
</organism>
<feature type="compositionally biased region" description="Low complexity" evidence="2">
    <location>
        <begin position="7"/>
        <end position="19"/>
    </location>
</feature>
<comment type="caution">
    <text evidence="5">The sequence shown here is derived from an EMBL/GenBank/DDBJ whole genome shotgun (WGS) entry which is preliminary data.</text>
</comment>
<reference evidence="5 6" key="1">
    <citation type="submission" date="2024-10" db="EMBL/GenBank/DDBJ databases">
        <title>Updated reference genomes for cyclostephanoid diatoms.</title>
        <authorList>
            <person name="Roberts W.R."/>
            <person name="Alverson A.J."/>
        </authorList>
    </citation>
    <scope>NUCLEOTIDE SEQUENCE [LARGE SCALE GENOMIC DNA]</scope>
    <source>
        <strain evidence="5 6">AJA232-27</strain>
    </source>
</reference>
<feature type="compositionally biased region" description="Acidic residues" evidence="2">
    <location>
        <begin position="395"/>
        <end position="405"/>
    </location>
</feature>
<feature type="compositionally biased region" description="Low complexity" evidence="2">
    <location>
        <begin position="246"/>
        <end position="264"/>
    </location>
</feature>
<feature type="compositionally biased region" description="Acidic residues" evidence="2">
    <location>
        <begin position="1469"/>
        <end position="1484"/>
    </location>
</feature>
<feature type="transmembrane region" description="Helical" evidence="3">
    <location>
        <begin position="586"/>
        <end position="607"/>
    </location>
</feature>
<evidence type="ECO:0000313" key="6">
    <source>
        <dbReference type="Proteomes" id="UP001530293"/>
    </source>
</evidence>
<dbReference type="Proteomes" id="UP001530293">
    <property type="component" value="Unassembled WGS sequence"/>
</dbReference>
<feature type="transmembrane region" description="Helical" evidence="3">
    <location>
        <begin position="844"/>
        <end position="865"/>
    </location>
</feature>
<feature type="region of interest" description="Disordered" evidence="2">
    <location>
        <begin position="1331"/>
        <end position="1503"/>
    </location>
</feature>
<feature type="transmembrane region" description="Helical" evidence="3">
    <location>
        <begin position="1026"/>
        <end position="1048"/>
    </location>
</feature>
<feature type="transmembrane region" description="Helical" evidence="3">
    <location>
        <begin position="1127"/>
        <end position="1148"/>
    </location>
</feature>
<feature type="coiled-coil region" evidence="1">
    <location>
        <begin position="37"/>
        <end position="85"/>
    </location>
</feature>
<protein>
    <recommendedName>
        <fullName evidence="4">Anoctamin transmembrane domain-containing protein</fullName>
    </recommendedName>
</protein>
<keyword evidence="1" id="KW-0175">Coiled coil</keyword>
<feature type="compositionally biased region" description="Acidic residues" evidence="2">
    <location>
        <begin position="272"/>
        <end position="291"/>
    </location>
</feature>
<evidence type="ECO:0000256" key="2">
    <source>
        <dbReference type="SAM" id="MobiDB-lite"/>
    </source>
</evidence>
<evidence type="ECO:0000256" key="3">
    <source>
        <dbReference type="SAM" id="Phobius"/>
    </source>
</evidence>
<feature type="region of interest" description="Disordered" evidence="2">
    <location>
        <begin position="246"/>
        <end position="311"/>
    </location>
</feature>
<dbReference type="InterPro" id="IPR049452">
    <property type="entry name" value="Anoctamin_TM"/>
</dbReference>
<keyword evidence="6" id="KW-1185">Reference proteome</keyword>
<dbReference type="Pfam" id="PF04547">
    <property type="entry name" value="Anoctamin"/>
    <property type="match status" value="1"/>
</dbReference>
<feature type="domain" description="Anoctamin transmembrane" evidence="4">
    <location>
        <begin position="807"/>
        <end position="1033"/>
    </location>
</feature>
<keyword evidence="3" id="KW-0472">Membrane</keyword>
<feature type="compositionally biased region" description="Low complexity" evidence="2">
    <location>
        <begin position="1347"/>
        <end position="1367"/>
    </location>
</feature>
<accession>A0ABD3MGX5</accession>
<dbReference type="PANTHER" id="PTHR13018">
    <property type="entry name" value="PROBABLE MEMBRANE PROTEIN DUF221-RELATED"/>
    <property type="match status" value="1"/>
</dbReference>
<dbReference type="EMBL" id="JALLBG020000130">
    <property type="protein sequence ID" value="KAL3763003.1"/>
    <property type="molecule type" value="Genomic_DNA"/>
</dbReference>
<feature type="compositionally biased region" description="Low complexity" evidence="2">
    <location>
        <begin position="1398"/>
        <end position="1412"/>
    </location>
</feature>
<feature type="region of interest" description="Disordered" evidence="2">
    <location>
        <begin position="1"/>
        <end position="22"/>
    </location>
</feature>
<dbReference type="InterPro" id="IPR045122">
    <property type="entry name" value="Csc1-like"/>
</dbReference>
<feature type="transmembrane region" description="Helical" evidence="3">
    <location>
        <begin position="981"/>
        <end position="1005"/>
    </location>
</feature>
<feature type="region of interest" description="Disordered" evidence="2">
    <location>
        <begin position="365"/>
        <end position="420"/>
    </location>
</feature>
<gene>
    <name evidence="5" type="ORF">ACHAWU_001150</name>
</gene>
<keyword evidence="3" id="KW-1133">Transmembrane helix</keyword>
<dbReference type="PANTHER" id="PTHR13018:SF135">
    <property type="entry name" value="CSC1_OSCA1-LIKE 7TM REGION DOMAIN-CONTAINING PROTEIN"/>
    <property type="match status" value="1"/>
</dbReference>
<evidence type="ECO:0000256" key="1">
    <source>
        <dbReference type="SAM" id="Coils"/>
    </source>
</evidence>
<feature type="transmembrane region" description="Helical" evidence="3">
    <location>
        <begin position="886"/>
        <end position="907"/>
    </location>
</feature>
<evidence type="ECO:0000259" key="4">
    <source>
        <dbReference type="Pfam" id="PF04547"/>
    </source>
</evidence>
<name>A0ABD3MGX5_9STRA</name>
<evidence type="ECO:0000313" key="5">
    <source>
        <dbReference type="EMBL" id="KAL3763003.1"/>
    </source>
</evidence>
<keyword evidence="3" id="KW-0812">Transmembrane</keyword>
<sequence length="1503" mass="168422">MEHKYSRSSSRESAGSSSAARERVVKEAVASVIVNERSKYESKIRESQTRLTKYTAENDRLLDEVSNLRLQIREMKNDRSELVRAHQESMFLLAQVSEEKLVEYKSKSEQDAMESRVAQEEALRTVLEMMEKDCADRVAELDNELARVEEERERATQLQIEMAAKADEEGRNKEMVEEAAKLALQKLVEERTLRDMELQNLEERERQLKQELEMTKQRSEMERRELTAAAAAVAASAQDNYTEFSQSYDSSIYSSDRTGSTSTRDSSRFSVEDDDDDDDDDDGDGKEEEYEAPGMNQHQFSDSPFLNDPPYEMTRGRRIALWLQQYSWYQPRGKKKHWDHQGRGLQNAWAYFEHSILPRFIIKNADGSMPTSSSVPTQKRGDRGRKNRSNVSVYESDETSTDAGDDAVSNGDSDVDDWLYTSSSKPKYERVPAAARSSGVRQQRLVHKGNLNRAKPGESNVPTRLYSPFFTPLSQLGDFGIGVGLYFSSLRAVAFIALVAGCINLPNILYYASDAYSNSQPGINYLLKGSAICTEQVWVPCPNCSIDEFHYSRSRIGGTATVTPEGELQTLVFALKNACDGATFRVGLMNMASLGFILLAFGALSLYQRRKQITYDEQEQTAQDYSIEIFNPPADATEPEEWKEFFETRFGGHLTCCTVTIDNDLLVKALAQRRDVLSDIEELIDDDVNLSTLTLSQRAAKIEHGRLFLGRLQSLLSPGIPELVDRLTVLNTRIQGLVQQEYRATRVFCTFETEATQRQVLSRMTVGAMTAMRNNTHRINPNLLFRGEHVLLVREAEEPSAIRWMDLDERWSTKIKQITFSTIISLAVIVAVAAIVYLCRRNGVMYAALAISVANAIFPMIAKAVTHFESHSSEAGKQISLYIKIAIFRWVITAIVITIITPFTSTITEGPEHLLQSVYIIFFADLVTSNVLQLADPVSNFNRHFLAPRARTQERMNLLMSGTEYSIAERYTNMSKTLFLTFYYCAIYPGAFFLCAITLFVSFYVDKFSLMRTWKPAPMLGPSVAMFSRIYLMSSAIAALGVVSSYWYSGFPFDNLCSENTSHSAYYGNWKITDGEGQESIAVIEPGSRSYYFCNQFIGPGNQFSFPAIPPSGATWMTSEQMQLTEIYGWVSVGVIGVFGLFLLYRILRSIKHLFGTSHKSVGKVQGIPYSQVGTISTYAPQVTSDRFAHPLLAVNIDNVDESLLDWSDPNRSHSFYDLTRDAEQLMKGREDLCHSAFGRIRHWPPGEVAVDGPEGAAKSALRKSKFINPKQNNVSWSSKVTCKTYSKDDPNHYNSFNANVSISEGMNFNGHADPIYDPHAQNEARVYKDNPQAQPGFEPFGPNDDNLQNNNHTQQQHQNHLPPNQHFDQYYGTGLDYANQIPDPMYGDSQDQDFNQSSGDSSWEGSDGTGSYQQSNSSGTAGSQSQSYNSSYNSALSGSGSNSVAESGSQGESESAASSRGSASYADENLDGLGEYDESEVYENDQFGDSGSYSRGELPPVT</sequence>
<feature type="coiled-coil region" evidence="1">
    <location>
        <begin position="131"/>
        <end position="229"/>
    </location>
</feature>